<feature type="compositionally biased region" description="Basic and acidic residues" evidence="6">
    <location>
        <begin position="967"/>
        <end position="981"/>
    </location>
</feature>
<feature type="compositionally biased region" description="Low complexity" evidence="6">
    <location>
        <begin position="154"/>
        <end position="179"/>
    </location>
</feature>
<dbReference type="Gene3D" id="2.170.270.10">
    <property type="entry name" value="SET domain"/>
    <property type="match status" value="1"/>
</dbReference>
<dbReference type="InterPro" id="IPR013083">
    <property type="entry name" value="Znf_RING/FYVE/PHD"/>
</dbReference>
<feature type="compositionally biased region" description="Polar residues" evidence="6">
    <location>
        <begin position="263"/>
        <end position="272"/>
    </location>
</feature>
<dbReference type="InterPro" id="IPR046341">
    <property type="entry name" value="SET_dom_sf"/>
</dbReference>
<feature type="compositionally biased region" description="Basic residues" evidence="6">
    <location>
        <begin position="243"/>
        <end position="254"/>
    </location>
</feature>
<feature type="compositionally biased region" description="Low complexity" evidence="6">
    <location>
        <begin position="26"/>
        <end position="42"/>
    </location>
</feature>
<feature type="compositionally biased region" description="Basic and acidic residues" evidence="6">
    <location>
        <begin position="113"/>
        <end position="135"/>
    </location>
</feature>
<feature type="compositionally biased region" description="Polar residues" evidence="6">
    <location>
        <begin position="1496"/>
        <end position="1515"/>
    </location>
</feature>
<accession>A0A9P6R7V1</accession>
<feature type="domain" description="SET" evidence="7">
    <location>
        <begin position="409"/>
        <end position="535"/>
    </location>
</feature>
<dbReference type="SMART" id="SM00249">
    <property type="entry name" value="PHD"/>
    <property type="match status" value="1"/>
</dbReference>
<feature type="compositionally biased region" description="Basic and acidic residues" evidence="6">
    <location>
        <begin position="801"/>
        <end position="820"/>
    </location>
</feature>
<feature type="compositionally biased region" description="Basic and acidic residues" evidence="6">
    <location>
        <begin position="915"/>
        <end position="929"/>
    </location>
</feature>
<reference evidence="8" key="1">
    <citation type="journal article" date="2020" name="Fungal Divers.">
        <title>Resolving the Mortierellaceae phylogeny through synthesis of multi-gene phylogenetics and phylogenomics.</title>
        <authorList>
            <person name="Vandepol N."/>
            <person name="Liber J."/>
            <person name="Desiro A."/>
            <person name="Na H."/>
            <person name="Kennedy M."/>
            <person name="Barry K."/>
            <person name="Grigoriev I.V."/>
            <person name="Miller A.N."/>
            <person name="O'Donnell K."/>
            <person name="Stajich J.E."/>
            <person name="Bonito G."/>
        </authorList>
    </citation>
    <scope>NUCLEOTIDE SEQUENCE</scope>
    <source>
        <strain evidence="8">NVP60</strain>
    </source>
</reference>
<dbReference type="Gene3D" id="3.30.40.10">
    <property type="entry name" value="Zinc/RING finger domain, C3HC4 (zinc finger)"/>
    <property type="match status" value="1"/>
</dbReference>
<comment type="caution">
    <text evidence="8">The sequence shown here is derived from an EMBL/GenBank/DDBJ whole genome shotgun (WGS) entry which is preliminary data.</text>
</comment>
<sequence>MSAKGGATAPSPSITNLSNKALNRLSSTTSSANTTNHNTAAIADDDDESGDNEPDDEDAGIIRCICGFTDDDGFTIQCENCFVWQHAVCVGIGQSNVPDKYLCELCSPRPMDKKRAAEIQRRRNGAIERKREKSPSRRKTSVGRPRKQFGSGSGVSDPSASSLPTSSSSNSVSKDYSQSATSSTGTSNGKTPSSSSTLQQDANGKKSKSGSSNNTGTSKQSNQGPYSQSSNTQPSNSTTASSGHHHHHHHHSKQKTTGPPPNSNSRISSATANEDEDLDMESDSQDDGPDAYQFEFSSVEVNIVTSKAVQELFRQVITQFRQAQSRKRSLSLTSGVKLQELVASNPSTVNGTSSSTPSIPESPDPSSTTLGTQTQPPPPLSSITADASNVVSMERESLARPLMKTVVKHILHSSKSPHSPAPQYGLFAESNIGAGRFMIEFKGEVSLKSTYKSDPINQYSILATPKPFVLFHPHLNLVVDARRSGNDARFVRRSCTPNTEIKSIVVPGVQDQTVHLGLFAKVPIAKGQEITLDWDWNKDHPALQSIKTASIEKAKDGSSRKTLKEIRKAKHLVASTLLAQTDCACDTKDTCVVHQMLRDGAPDTTTRDQESSSSITKGSRPKKTTPPESLRQRYGSHRDRSGLDGHDGKRSADQDTSDDGDLSVAGSSPRRKSPKAVKSENSSSKKARHDSPSLHSRSHRADDRDSDSDSDSHRRRKQTLAERQGSPLKRTNAPATIATSNHQEMSPRELKQAQILIKRMEDKDAALAALSSKQKALDSNPKDSTSLPPKRSGAGSIQPSRPRDKTKLSVESDHKPESSRLKTSNLEDDNISIGDSGIDSDSNNGFLRRDPLSAHKRPQPDSFQGNRDKSQMEIDTTSQSPATSDSERKDSRGSKRPVPPQSGKKQPYAAVSRGKRIDHSNLKTAKERPTCAGNETLDDSHNLSGSSSVEGGFVSIVGNTSDEEEEATHRADRRLLREQNMPKETLPVASLKPSVLPCKKVWKMIYMKQRALAEEEAREKAEEMRKKAEEVFDLKMEEDDALSGMGVPAPAPNVTSVETIVTTALSSEAETMEPVKVSPPAEQPSLVVAGDVLNLFHEDVRAETTLSLPGSPSIQREASKTRRSGSKSPFQPSVSEEPVVVAPPAPVQESNVAPLESNPEKPARAIQKLSLESYHARRLASTSPGVSDDTKIATAAVAEGPVAMQEIITVVPENVDVEMKEPGTLVTEVPADIPQVGSESAGDKQADPSSVKAEATPAVPKVKLSLQEYQKQRLGVSQRSVSSQAAGGSMSTKPEGQEADSSSKDRQDRPETDQAPLGVDDSVDVEMTEQPLSHEEVNGAAGFAEQSRRDRSHYFEVGPSLSTPRISLSTQNMQSSGEYFPVQPFSPISLSAGPTPFSKMTLTSSPPRTPSNSDGPSGPYTSGQGQGPAISPGRSPVNQRPMVSPGSREMPERLSPGNRHGSPPPQGLGSPGWRTPRGQRGGSPPTSSAGIGGGNNYRNGSNLDVRNMDLRSSSGEGRLTSPRYHGSPSDRPERPLGGSLDSPTRERQQSLTSGVLPNVPIEGGHYGYGEELSSSFKRPGPLSSPTGPAALGPREYYKSEDRSRHRSMNGDDWVGYGGGGMESISYGGYRGGPRGGPPPPPRDRDRDRERDRDRDHDRDRERDQRDRYDRRGEYFASGPPNGGRGGVGGGNGGGGGGSTGNNGGGFYGNSRGPAGPNGSGGMTGGYDSRRLSD</sequence>
<name>A0A9P6R7V1_9FUNG</name>
<feature type="compositionally biased region" description="Basic and acidic residues" evidence="6">
    <location>
        <begin position="1641"/>
        <end position="1673"/>
    </location>
</feature>
<dbReference type="InterPro" id="IPR001965">
    <property type="entry name" value="Znf_PHD"/>
</dbReference>
<feature type="region of interest" description="Disordered" evidence="6">
    <location>
        <begin position="1222"/>
        <end position="1733"/>
    </location>
</feature>
<feature type="compositionally biased region" description="Polar residues" evidence="6">
    <location>
        <begin position="180"/>
        <end position="202"/>
    </location>
</feature>
<feature type="compositionally biased region" description="Basic and acidic residues" evidence="6">
    <location>
        <begin position="636"/>
        <end position="653"/>
    </location>
</feature>
<feature type="compositionally biased region" description="Polar residues" evidence="6">
    <location>
        <begin position="1360"/>
        <end position="1377"/>
    </location>
</feature>
<keyword evidence="3" id="KW-0862">Zinc</keyword>
<feature type="compositionally biased region" description="Low complexity" evidence="6">
    <location>
        <begin position="766"/>
        <end position="779"/>
    </location>
</feature>
<dbReference type="GO" id="GO:0034967">
    <property type="term" value="C:Set3 complex"/>
    <property type="evidence" value="ECO:0007669"/>
    <property type="project" value="TreeGrafter"/>
</dbReference>
<dbReference type="PROSITE" id="PS01359">
    <property type="entry name" value="ZF_PHD_1"/>
    <property type="match status" value="1"/>
</dbReference>
<dbReference type="GO" id="GO:0008270">
    <property type="term" value="F:zinc ion binding"/>
    <property type="evidence" value="ECO:0007669"/>
    <property type="project" value="UniProtKB-KW"/>
</dbReference>
<feature type="compositionally biased region" description="Basic residues" evidence="6">
    <location>
        <begin position="136"/>
        <end position="147"/>
    </location>
</feature>
<evidence type="ECO:0000256" key="6">
    <source>
        <dbReference type="SAM" id="MobiDB-lite"/>
    </source>
</evidence>
<keyword evidence="4" id="KW-0156">Chromatin regulator</keyword>
<dbReference type="SMART" id="SM00317">
    <property type="entry name" value="SET"/>
    <property type="match status" value="1"/>
</dbReference>
<evidence type="ECO:0000259" key="7">
    <source>
        <dbReference type="PROSITE" id="PS50280"/>
    </source>
</evidence>
<feature type="compositionally biased region" description="Polar residues" evidence="6">
    <location>
        <begin position="873"/>
        <end position="884"/>
    </location>
</feature>
<feature type="compositionally biased region" description="Acidic residues" evidence="6">
    <location>
        <begin position="273"/>
        <end position="289"/>
    </location>
</feature>
<dbReference type="PANTHER" id="PTHR46462">
    <property type="entry name" value="UPSET, ISOFORM A"/>
    <property type="match status" value="1"/>
</dbReference>
<feature type="compositionally biased region" description="Gly residues" evidence="6">
    <location>
        <begin position="1715"/>
        <end position="1724"/>
    </location>
</feature>
<feature type="region of interest" description="Disordered" evidence="6">
    <location>
        <begin position="343"/>
        <end position="386"/>
    </location>
</feature>
<feature type="region of interest" description="Disordered" evidence="6">
    <location>
        <begin position="1104"/>
        <end position="1163"/>
    </location>
</feature>
<keyword evidence="5" id="KW-0175">Coiled coil</keyword>
<evidence type="ECO:0000256" key="4">
    <source>
        <dbReference type="ARBA" id="ARBA00022853"/>
    </source>
</evidence>
<dbReference type="OrthoDB" id="1700726at2759"/>
<keyword evidence="2" id="KW-0863">Zinc-finger</keyword>
<dbReference type="Pfam" id="PF20826">
    <property type="entry name" value="PHD_5"/>
    <property type="match status" value="1"/>
</dbReference>
<evidence type="ECO:0000313" key="9">
    <source>
        <dbReference type="Proteomes" id="UP000823405"/>
    </source>
</evidence>
<evidence type="ECO:0000256" key="1">
    <source>
        <dbReference type="ARBA" id="ARBA00022723"/>
    </source>
</evidence>
<dbReference type="CDD" id="cd15550">
    <property type="entry name" value="PHD_MLL5"/>
    <property type="match status" value="1"/>
</dbReference>
<proteinExistence type="predicted"/>
<feature type="compositionally biased region" description="Low complexity" evidence="6">
    <location>
        <begin position="209"/>
        <end position="242"/>
    </location>
</feature>
<evidence type="ECO:0000256" key="2">
    <source>
        <dbReference type="ARBA" id="ARBA00022771"/>
    </source>
</evidence>
<feature type="region of interest" description="Disordered" evidence="6">
    <location>
        <begin position="1"/>
        <end position="56"/>
    </location>
</feature>
<feature type="region of interest" description="Disordered" evidence="6">
    <location>
        <begin position="601"/>
        <end position="983"/>
    </location>
</feature>
<dbReference type="SUPFAM" id="SSF82199">
    <property type="entry name" value="SET domain"/>
    <property type="match status" value="1"/>
</dbReference>
<dbReference type="InterPro" id="IPR001214">
    <property type="entry name" value="SET_dom"/>
</dbReference>
<feature type="compositionally biased region" description="Polar residues" evidence="6">
    <location>
        <begin position="1275"/>
        <end position="1294"/>
    </location>
</feature>
<dbReference type="PROSITE" id="PS50280">
    <property type="entry name" value="SET"/>
    <property type="match status" value="1"/>
</dbReference>
<dbReference type="PANTHER" id="PTHR46462:SF3">
    <property type="entry name" value="UPSET, ISOFORM A"/>
    <property type="match status" value="1"/>
</dbReference>
<feature type="compositionally biased region" description="Basic and acidic residues" evidence="6">
    <location>
        <begin position="601"/>
        <end position="610"/>
    </location>
</feature>
<feature type="compositionally biased region" description="Basic and acidic residues" evidence="6">
    <location>
        <begin position="1301"/>
        <end position="1312"/>
    </location>
</feature>
<feature type="compositionally biased region" description="Acidic residues" evidence="6">
    <location>
        <begin position="43"/>
        <end position="56"/>
    </location>
</feature>
<feature type="compositionally biased region" description="Polar residues" evidence="6">
    <location>
        <begin position="1398"/>
        <end position="1423"/>
    </location>
</feature>
<feature type="compositionally biased region" description="Low complexity" evidence="6">
    <location>
        <begin position="1131"/>
        <end position="1140"/>
    </location>
</feature>
<dbReference type="InterPro" id="IPR011011">
    <property type="entry name" value="Znf_FYVE_PHD"/>
</dbReference>
<feature type="compositionally biased region" description="Gly residues" evidence="6">
    <location>
        <begin position="1680"/>
        <end position="1707"/>
    </location>
</feature>
<dbReference type="InterPro" id="IPR019786">
    <property type="entry name" value="Zinc_finger_PHD-type_CS"/>
</dbReference>
<keyword evidence="1" id="KW-0479">Metal-binding</keyword>
<feature type="region of interest" description="Disordered" evidence="6">
    <location>
        <begin position="113"/>
        <end position="291"/>
    </location>
</feature>
<evidence type="ECO:0000256" key="3">
    <source>
        <dbReference type="ARBA" id="ARBA00022833"/>
    </source>
</evidence>
<feature type="compositionally biased region" description="Low complexity" evidence="6">
    <location>
        <begin position="352"/>
        <end position="374"/>
    </location>
</feature>
<organism evidence="8 9">
    <name type="scientific">Linnemannia gamsii</name>
    <dbReference type="NCBI Taxonomy" id="64522"/>
    <lineage>
        <taxon>Eukaryota</taxon>
        <taxon>Fungi</taxon>
        <taxon>Fungi incertae sedis</taxon>
        <taxon>Mucoromycota</taxon>
        <taxon>Mortierellomycotina</taxon>
        <taxon>Mortierellomycetes</taxon>
        <taxon>Mortierellales</taxon>
        <taxon>Mortierellaceae</taxon>
        <taxon>Linnemannia</taxon>
    </lineage>
</organism>
<evidence type="ECO:0000313" key="8">
    <source>
        <dbReference type="EMBL" id="KAG0314514.1"/>
    </source>
</evidence>
<protein>
    <recommendedName>
        <fullName evidence="7">SET domain-containing protein</fullName>
    </recommendedName>
</protein>
<dbReference type="Proteomes" id="UP000823405">
    <property type="component" value="Unassembled WGS sequence"/>
</dbReference>
<feature type="compositionally biased region" description="Polar residues" evidence="6">
    <location>
        <begin position="733"/>
        <end position="744"/>
    </location>
</feature>
<feature type="compositionally biased region" description="Polar residues" evidence="6">
    <location>
        <begin position="1104"/>
        <end position="1116"/>
    </location>
</feature>
<dbReference type="GO" id="GO:0006355">
    <property type="term" value="P:regulation of DNA-templated transcription"/>
    <property type="evidence" value="ECO:0007669"/>
    <property type="project" value="TreeGrafter"/>
</dbReference>
<feature type="compositionally biased region" description="Low complexity" evidence="6">
    <location>
        <begin position="831"/>
        <end position="845"/>
    </location>
</feature>
<feature type="compositionally biased region" description="Polar residues" evidence="6">
    <location>
        <begin position="10"/>
        <end position="25"/>
    </location>
</feature>
<dbReference type="GO" id="GO:0070210">
    <property type="term" value="C:Rpd3L-Expanded complex"/>
    <property type="evidence" value="ECO:0007669"/>
    <property type="project" value="TreeGrafter"/>
</dbReference>
<dbReference type="EMBL" id="JAAAIN010000438">
    <property type="protein sequence ID" value="KAG0314514.1"/>
    <property type="molecule type" value="Genomic_DNA"/>
</dbReference>
<keyword evidence="9" id="KW-1185">Reference proteome</keyword>
<gene>
    <name evidence="8" type="ORF">BGZ97_009225</name>
</gene>
<dbReference type="SUPFAM" id="SSF57903">
    <property type="entry name" value="FYVE/PHD zinc finger"/>
    <property type="match status" value="1"/>
</dbReference>
<dbReference type="Pfam" id="PF00856">
    <property type="entry name" value="SET"/>
    <property type="match status" value="1"/>
</dbReference>
<evidence type="ECO:0000256" key="5">
    <source>
        <dbReference type="SAM" id="Coils"/>
    </source>
</evidence>
<dbReference type="GO" id="GO:0006325">
    <property type="term" value="P:chromatin organization"/>
    <property type="evidence" value="ECO:0007669"/>
    <property type="project" value="UniProtKB-KW"/>
</dbReference>
<feature type="compositionally biased region" description="Low complexity" evidence="6">
    <location>
        <begin position="944"/>
        <end position="958"/>
    </location>
</feature>
<feature type="coiled-coil region" evidence="5">
    <location>
        <begin position="1010"/>
        <end position="1038"/>
    </location>
</feature>